<evidence type="ECO:0000259" key="13">
    <source>
        <dbReference type="Pfam" id="PF00725"/>
    </source>
</evidence>
<dbReference type="InterPro" id="IPR006180">
    <property type="entry name" value="3-OHacyl-CoA_DH_CS"/>
</dbReference>
<feature type="domain" description="3-hydroxyacyl-CoA dehydrogenase NAD binding" evidence="14">
    <location>
        <begin position="301"/>
        <end position="479"/>
    </location>
</feature>
<comment type="similarity">
    <text evidence="3">In the N-terminal section; belongs to the enoyl-CoA hydratase/isomerase family.</text>
</comment>
<evidence type="ECO:0000256" key="6">
    <source>
        <dbReference type="ARBA" id="ARBA00022963"/>
    </source>
</evidence>
<dbReference type="RefSeq" id="WP_211629852.1">
    <property type="nucleotide sequence ID" value="NZ_CP073100.1"/>
</dbReference>
<keyword evidence="6" id="KW-0442">Lipid degradation</keyword>
<comment type="pathway">
    <text evidence="1">Lipid metabolism; fatty acid beta-oxidation.</text>
</comment>
<evidence type="ECO:0000256" key="2">
    <source>
        <dbReference type="ARBA" id="ARBA00007005"/>
    </source>
</evidence>
<keyword evidence="16" id="KW-1185">Reference proteome</keyword>
<dbReference type="AlphaFoldDB" id="A0A975G6M4"/>
<evidence type="ECO:0000313" key="15">
    <source>
        <dbReference type="EMBL" id="QUE49763.1"/>
    </source>
</evidence>
<dbReference type="PANTHER" id="PTHR43612">
    <property type="entry name" value="TRIFUNCTIONAL ENZYME SUBUNIT ALPHA"/>
    <property type="match status" value="1"/>
</dbReference>
<keyword evidence="5" id="KW-0276">Fatty acid metabolism</keyword>
<organism evidence="15 16">
    <name type="scientific">Luteolibacter ambystomatis</name>
    <dbReference type="NCBI Taxonomy" id="2824561"/>
    <lineage>
        <taxon>Bacteria</taxon>
        <taxon>Pseudomonadati</taxon>
        <taxon>Verrucomicrobiota</taxon>
        <taxon>Verrucomicrobiia</taxon>
        <taxon>Verrucomicrobiales</taxon>
        <taxon>Verrucomicrobiaceae</taxon>
        <taxon>Luteolibacter</taxon>
    </lineage>
</organism>
<dbReference type="PROSITE" id="PS00067">
    <property type="entry name" value="3HCDH"/>
    <property type="match status" value="1"/>
</dbReference>
<keyword evidence="8" id="KW-0520">NAD</keyword>
<name>A0A975G6M4_9BACT</name>
<dbReference type="InterPro" id="IPR050136">
    <property type="entry name" value="FA_oxidation_alpha_subunit"/>
</dbReference>
<protein>
    <recommendedName>
        <fullName evidence="4">enoyl-CoA hydratase</fullName>
        <ecNumber evidence="4">4.2.1.17</ecNumber>
    </recommendedName>
</protein>
<evidence type="ECO:0000256" key="8">
    <source>
        <dbReference type="ARBA" id="ARBA00023027"/>
    </source>
</evidence>
<evidence type="ECO:0000256" key="7">
    <source>
        <dbReference type="ARBA" id="ARBA00023002"/>
    </source>
</evidence>
<evidence type="ECO:0000256" key="10">
    <source>
        <dbReference type="ARBA" id="ARBA00023239"/>
    </source>
</evidence>
<dbReference type="InterPro" id="IPR006176">
    <property type="entry name" value="3-OHacyl-CoA_DH_NAD-bd"/>
</dbReference>
<keyword evidence="9" id="KW-0443">Lipid metabolism</keyword>
<dbReference type="SUPFAM" id="SSF51735">
    <property type="entry name" value="NAD(P)-binding Rossmann-fold domains"/>
    <property type="match status" value="1"/>
</dbReference>
<feature type="domain" description="3-hydroxyacyl-CoA dehydrogenase C-terminal" evidence="13">
    <location>
        <begin position="482"/>
        <end position="575"/>
    </location>
</feature>
<evidence type="ECO:0000256" key="12">
    <source>
        <dbReference type="ARBA" id="ARBA00049556"/>
    </source>
</evidence>
<dbReference type="GO" id="GO:0070403">
    <property type="term" value="F:NAD+ binding"/>
    <property type="evidence" value="ECO:0007669"/>
    <property type="project" value="InterPro"/>
</dbReference>
<dbReference type="KEGG" id="lamb:KBB96_12880"/>
<dbReference type="InterPro" id="IPR001753">
    <property type="entry name" value="Enoyl-CoA_hydra/iso"/>
</dbReference>
<keyword evidence="10" id="KW-0456">Lyase</keyword>
<comment type="catalytic activity">
    <reaction evidence="12">
        <text>a (3S)-3-hydroxyacyl-CoA + NAD(+) = a 3-oxoacyl-CoA + NADH + H(+)</text>
        <dbReference type="Rhea" id="RHEA:22432"/>
        <dbReference type="ChEBI" id="CHEBI:15378"/>
        <dbReference type="ChEBI" id="CHEBI:57318"/>
        <dbReference type="ChEBI" id="CHEBI:57540"/>
        <dbReference type="ChEBI" id="CHEBI:57945"/>
        <dbReference type="ChEBI" id="CHEBI:90726"/>
        <dbReference type="EC" id="1.1.1.35"/>
    </reaction>
</comment>
<evidence type="ECO:0000256" key="5">
    <source>
        <dbReference type="ARBA" id="ARBA00022832"/>
    </source>
</evidence>
<dbReference type="EC" id="4.2.1.17" evidence="4"/>
<dbReference type="GO" id="GO:0016509">
    <property type="term" value="F:long-chain (3S)-3-hydroxyacyl-CoA dehydrogenase (NAD+) activity"/>
    <property type="evidence" value="ECO:0007669"/>
    <property type="project" value="TreeGrafter"/>
</dbReference>
<evidence type="ECO:0000313" key="16">
    <source>
        <dbReference type="Proteomes" id="UP000676169"/>
    </source>
</evidence>
<dbReference type="FunFam" id="3.40.50.720:FF:000009">
    <property type="entry name" value="Fatty oxidation complex, alpha subunit"/>
    <property type="match status" value="1"/>
</dbReference>
<dbReference type="GO" id="GO:0006635">
    <property type="term" value="P:fatty acid beta-oxidation"/>
    <property type="evidence" value="ECO:0007669"/>
    <property type="project" value="TreeGrafter"/>
</dbReference>
<dbReference type="Gene3D" id="1.10.1040.50">
    <property type="match status" value="1"/>
</dbReference>
<accession>A0A975G6M4</accession>
<evidence type="ECO:0000256" key="9">
    <source>
        <dbReference type="ARBA" id="ARBA00023098"/>
    </source>
</evidence>
<gene>
    <name evidence="15" type="ORF">KBB96_12880</name>
</gene>
<sequence>MPNLHLQRDGDRATLTFDREGSSANIFDAATLRELDSLLADLENSPPWDGLLIVSAKPSIFIAGADLNAFLKASPEEFDALIRLGQSVFTRLQRLRIPTCAAIHGACAGGGYELALACDWRIASNAKATKIGLPETQLGILPAWGGSTRLPNRVGLPTALDVILGGKLHAAEAARRKGLVDAVVPKEVLIEQAWKLIAKGKRRPFHHPFLHSPPVRALIAKKAAKTLQEKTRGNYPGATKALAVACAATHGSPQESMDRERAAILELTPLPQTRNLIRLFFLTEKAKKDQPVAASPRNIGQIAVIGAGVMGSGIAHWLASRGHPVLLQDIDDAALARGMKTIEKLIAQAVQKHVVTRVEAQHTLDRITPVRGNVPLTRCDLVIEAAVEDLFIKRRVFGDLSARVRPDCLLATNTSALPVHELSEVVENPGRLFGLHFFNPVSRMPLVEVVRSETTSDETIASAFALVRQIVKTPVLVKDRPGFLVNRILLPYLVDAGVLFENGADPEVVDKAMLDFGMPMGPLRLIDEVGLDVSLHVAKTLATAFPDRMKVPAILETMVEKRMLGKKNGTGFYKYDGRKTVPNPDALKLRTGTTAIPEGLPLRLANRMTEEASRCLDEGVAATADEIDLAMILGTGYPPFRGGPLRHRDNPITP</sequence>
<dbReference type="SUPFAM" id="SSF52096">
    <property type="entry name" value="ClpP/crotonase"/>
    <property type="match status" value="1"/>
</dbReference>
<evidence type="ECO:0000256" key="11">
    <source>
        <dbReference type="ARBA" id="ARBA00023268"/>
    </source>
</evidence>
<dbReference type="Gene3D" id="3.40.50.720">
    <property type="entry name" value="NAD(P)-binding Rossmann-like Domain"/>
    <property type="match status" value="1"/>
</dbReference>
<dbReference type="InterPro" id="IPR006108">
    <property type="entry name" value="3HC_DH_C"/>
</dbReference>
<evidence type="ECO:0000256" key="4">
    <source>
        <dbReference type="ARBA" id="ARBA00012076"/>
    </source>
</evidence>
<dbReference type="Pfam" id="PF02737">
    <property type="entry name" value="3HCDH_N"/>
    <property type="match status" value="1"/>
</dbReference>
<dbReference type="CDD" id="cd06558">
    <property type="entry name" value="crotonase-like"/>
    <property type="match status" value="1"/>
</dbReference>
<keyword evidence="7" id="KW-0560">Oxidoreductase</keyword>
<proteinExistence type="inferred from homology"/>
<dbReference type="GO" id="GO:0004300">
    <property type="term" value="F:enoyl-CoA hydratase activity"/>
    <property type="evidence" value="ECO:0007669"/>
    <property type="project" value="UniProtKB-EC"/>
</dbReference>
<evidence type="ECO:0000259" key="14">
    <source>
        <dbReference type="Pfam" id="PF02737"/>
    </source>
</evidence>
<dbReference type="Proteomes" id="UP000676169">
    <property type="component" value="Chromosome"/>
</dbReference>
<dbReference type="InterPro" id="IPR008927">
    <property type="entry name" value="6-PGluconate_DH-like_C_sf"/>
</dbReference>
<dbReference type="SUPFAM" id="SSF48179">
    <property type="entry name" value="6-phosphogluconate dehydrogenase C-terminal domain-like"/>
    <property type="match status" value="2"/>
</dbReference>
<dbReference type="Pfam" id="PF00378">
    <property type="entry name" value="ECH_1"/>
    <property type="match status" value="1"/>
</dbReference>
<dbReference type="Gene3D" id="3.90.226.10">
    <property type="entry name" value="2-enoyl-CoA Hydratase, Chain A, domain 1"/>
    <property type="match status" value="1"/>
</dbReference>
<dbReference type="InterPro" id="IPR029045">
    <property type="entry name" value="ClpP/crotonase-like_dom_sf"/>
</dbReference>
<dbReference type="EMBL" id="CP073100">
    <property type="protein sequence ID" value="QUE49763.1"/>
    <property type="molecule type" value="Genomic_DNA"/>
</dbReference>
<keyword evidence="11" id="KW-0511">Multifunctional enzyme</keyword>
<dbReference type="PANTHER" id="PTHR43612:SF3">
    <property type="entry name" value="TRIFUNCTIONAL ENZYME SUBUNIT ALPHA, MITOCHONDRIAL"/>
    <property type="match status" value="1"/>
</dbReference>
<dbReference type="Pfam" id="PF00725">
    <property type="entry name" value="3HCDH"/>
    <property type="match status" value="1"/>
</dbReference>
<evidence type="ECO:0000256" key="1">
    <source>
        <dbReference type="ARBA" id="ARBA00005005"/>
    </source>
</evidence>
<dbReference type="InterPro" id="IPR036291">
    <property type="entry name" value="NAD(P)-bd_dom_sf"/>
</dbReference>
<comment type="similarity">
    <text evidence="2">In the central section; belongs to the 3-hydroxyacyl-CoA dehydrogenase family.</text>
</comment>
<evidence type="ECO:0000256" key="3">
    <source>
        <dbReference type="ARBA" id="ARBA00008750"/>
    </source>
</evidence>
<reference evidence="15" key="1">
    <citation type="submission" date="2021-04" db="EMBL/GenBank/DDBJ databases">
        <title>Luteolibacter sp. 32A isolated from the skin of an Anderson's salamander (Ambystoma andersonii).</title>
        <authorList>
            <person name="Spergser J."/>
            <person name="Busse H.-J."/>
        </authorList>
    </citation>
    <scope>NUCLEOTIDE SEQUENCE</scope>
    <source>
        <strain evidence="15">32A</strain>
    </source>
</reference>